<dbReference type="PRINTS" id="PR00038">
    <property type="entry name" value="HTHLUXR"/>
</dbReference>
<dbReference type="SUPFAM" id="SSF46894">
    <property type="entry name" value="C-terminal effector domain of the bipartite response regulators"/>
    <property type="match status" value="1"/>
</dbReference>
<feature type="domain" description="HTH luxR-type" evidence="4">
    <location>
        <begin position="837"/>
        <end position="902"/>
    </location>
</feature>
<dbReference type="GO" id="GO:0016887">
    <property type="term" value="F:ATP hydrolysis activity"/>
    <property type="evidence" value="ECO:0007669"/>
    <property type="project" value="InterPro"/>
</dbReference>
<dbReference type="InterPro" id="IPR000792">
    <property type="entry name" value="Tscrpt_reg_LuxR_C"/>
</dbReference>
<comment type="caution">
    <text evidence="5">The sequence shown here is derived from an EMBL/GenBank/DDBJ whole genome shotgun (WGS) entry which is preliminary data.</text>
</comment>
<dbReference type="SUPFAM" id="SSF48452">
    <property type="entry name" value="TPR-like"/>
    <property type="match status" value="1"/>
</dbReference>
<dbReference type="CDD" id="cd06170">
    <property type="entry name" value="LuxR_C_like"/>
    <property type="match status" value="1"/>
</dbReference>
<keyword evidence="2" id="KW-0238">DNA-binding</keyword>
<dbReference type="Gene3D" id="1.10.10.10">
    <property type="entry name" value="Winged helix-like DNA-binding domain superfamily/Winged helix DNA-binding domain"/>
    <property type="match status" value="1"/>
</dbReference>
<accession>A0A366E091</accession>
<dbReference type="Pfam" id="PF13401">
    <property type="entry name" value="AAA_22"/>
    <property type="match status" value="1"/>
</dbReference>
<evidence type="ECO:0000313" key="5">
    <source>
        <dbReference type="EMBL" id="RBO95786.1"/>
    </source>
</evidence>
<keyword evidence="3" id="KW-0804">Transcription</keyword>
<name>A0A366E091_9HYPH</name>
<dbReference type="InterPro" id="IPR016032">
    <property type="entry name" value="Sig_transdc_resp-reg_C-effctor"/>
</dbReference>
<evidence type="ECO:0000256" key="1">
    <source>
        <dbReference type="ARBA" id="ARBA00023015"/>
    </source>
</evidence>
<dbReference type="InterPro" id="IPR027417">
    <property type="entry name" value="P-loop_NTPase"/>
</dbReference>
<dbReference type="SUPFAM" id="SSF52540">
    <property type="entry name" value="P-loop containing nucleoside triphosphate hydrolases"/>
    <property type="match status" value="1"/>
</dbReference>
<dbReference type="InterPro" id="IPR059106">
    <property type="entry name" value="WHD_MalT"/>
</dbReference>
<dbReference type="Pfam" id="PF25873">
    <property type="entry name" value="WHD_MalT"/>
    <property type="match status" value="1"/>
</dbReference>
<reference evidence="5 6" key="1">
    <citation type="submission" date="2018-06" db="EMBL/GenBank/DDBJ databases">
        <title>Genomic Encyclopedia of Type Strains, Phase IV (KMG-IV): sequencing the most valuable type-strain genomes for metagenomic binning, comparative biology and taxonomic classification.</title>
        <authorList>
            <person name="Goeker M."/>
        </authorList>
    </citation>
    <scope>NUCLEOTIDE SEQUENCE [LARGE SCALE GENOMIC DNA]</scope>
    <source>
        <strain evidence="5 6">DSM 25619</strain>
    </source>
</reference>
<dbReference type="SMART" id="SM00421">
    <property type="entry name" value="HTH_LUXR"/>
    <property type="match status" value="1"/>
</dbReference>
<dbReference type="RefSeq" id="WP_170137478.1">
    <property type="nucleotide sequence ID" value="NZ_JBHEEG010000004.1"/>
</dbReference>
<gene>
    <name evidence="5" type="ORF">DFR47_103350</name>
</gene>
<dbReference type="Gene3D" id="3.40.50.300">
    <property type="entry name" value="P-loop containing nucleotide triphosphate hydrolases"/>
    <property type="match status" value="1"/>
</dbReference>
<dbReference type="GO" id="GO:0003677">
    <property type="term" value="F:DNA binding"/>
    <property type="evidence" value="ECO:0007669"/>
    <property type="project" value="UniProtKB-KW"/>
</dbReference>
<dbReference type="PANTHER" id="PTHR44688:SF16">
    <property type="entry name" value="DNA-BINDING TRANSCRIPTIONAL ACTIVATOR DEVR_DOSR"/>
    <property type="match status" value="1"/>
</dbReference>
<evidence type="ECO:0000259" key="4">
    <source>
        <dbReference type="PROSITE" id="PS50043"/>
    </source>
</evidence>
<sequence length="906" mass="103115">MPDYPIIPDIEQLLQLKLMVPRLPVNLVNRPRLIEILDSAPDHSFIKFIAPAGFGKTTLLAQWCAHLSARGEKVAWLSLDDSDADLYRFLTGIVRALEIAQIDTGILLSKIDRDASELSINNLLRDLYKVLAGVREPVTLILDDYHRASNNHLDELLEHLRSHLSAHVRILLSTRLRAENTHRHKFIASTLVEITSDMLRFTPEEARQVLNIDICDTDRDVLVERIEGYPVVLQLARLVAFQGQSSPDVLERLMARGGHLWSFLTEEVLRNLPEEVVDFLLDTSIFDRFTVEIADVVRQRKDSWQIMSQLETLQSLLTPLDSNNHWYRYHHLFAEYLQAQLRQRYPAKLAALHLRASEAFQQYNILGEAVRHASLAGDYGRCTQLIESAGGWRLVLYGGMSQLNQLLNYIPKAERLSHPRLLLAEAYLMLKSGNMTDARTTFNLVAQSMPDFPPDWDLLDEWGRDFFSVDVLIRTYEDNSVNANYLAFFEKIKDWPPETDGLAYGVLGCAGAVYALCLGRLNAAEEFARKAMTAMRFDNSVLGLNYCFIHAAIACTYRGELRSAAAYLSRAQAMAIENFGEDSGLKAIIDVLLVMVNQWGNNDLSIVSAEYDASFQQVCDYDGWFDIYAAGLDARFWIAWKSRDIRKLDQVIRDGANLTRSRGLDRLSGLVEAQTLLRHCLVQDEKSAFAVAQHLGQIYPLGCWRENAAKWRPYQDVGYVLISWLLTHNIQQAKLRADDLLSCAKNYGAGLYQIRALLLRARVAQALKDREKACGLIGQAVELAAAEKIIRPFLEQYELAQCFTQLKRELWETGRHPVEASFLSDVTDILSEFYPDTQQTLLVLSAREQEVMQELSRGLTNKEIARVLDMTEHTVKFHLKNIFAKLNVDRRAHAIEIYRRTEASTL</sequence>
<proteinExistence type="predicted"/>
<protein>
    <submittedName>
        <fullName evidence="5">LuxR family maltose regulon positive regulatory protein</fullName>
    </submittedName>
</protein>
<dbReference type="InterPro" id="IPR049945">
    <property type="entry name" value="AAA_22"/>
</dbReference>
<dbReference type="Gene3D" id="1.25.40.10">
    <property type="entry name" value="Tetratricopeptide repeat domain"/>
    <property type="match status" value="1"/>
</dbReference>
<dbReference type="EMBL" id="QNRH01000003">
    <property type="protein sequence ID" value="RBO95786.1"/>
    <property type="molecule type" value="Genomic_DNA"/>
</dbReference>
<evidence type="ECO:0000313" key="6">
    <source>
        <dbReference type="Proteomes" id="UP000252893"/>
    </source>
</evidence>
<evidence type="ECO:0000256" key="3">
    <source>
        <dbReference type="ARBA" id="ARBA00023163"/>
    </source>
</evidence>
<dbReference type="InterPro" id="IPR036388">
    <property type="entry name" value="WH-like_DNA-bd_sf"/>
</dbReference>
<dbReference type="PROSITE" id="PS50043">
    <property type="entry name" value="HTH_LUXR_2"/>
    <property type="match status" value="1"/>
</dbReference>
<dbReference type="PANTHER" id="PTHR44688">
    <property type="entry name" value="DNA-BINDING TRANSCRIPTIONAL ACTIVATOR DEVR_DOSR"/>
    <property type="match status" value="1"/>
</dbReference>
<dbReference type="InterPro" id="IPR011990">
    <property type="entry name" value="TPR-like_helical_dom_sf"/>
</dbReference>
<dbReference type="Proteomes" id="UP000252893">
    <property type="component" value="Unassembled WGS sequence"/>
</dbReference>
<evidence type="ECO:0000256" key="2">
    <source>
        <dbReference type="ARBA" id="ARBA00023125"/>
    </source>
</evidence>
<dbReference type="PROSITE" id="PS00622">
    <property type="entry name" value="HTH_LUXR_1"/>
    <property type="match status" value="1"/>
</dbReference>
<keyword evidence="6" id="KW-1185">Reference proteome</keyword>
<organism evidence="5 6">
    <name type="scientific">Pseudochrobactrum asaccharolyticum</name>
    <dbReference type="NCBI Taxonomy" id="354351"/>
    <lineage>
        <taxon>Bacteria</taxon>
        <taxon>Pseudomonadati</taxon>
        <taxon>Pseudomonadota</taxon>
        <taxon>Alphaproteobacteria</taxon>
        <taxon>Hyphomicrobiales</taxon>
        <taxon>Brucellaceae</taxon>
        <taxon>Pseudochrobactrum</taxon>
    </lineage>
</organism>
<keyword evidence="1" id="KW-0805">Transcription regulation</keyword>
<dbReference type="Pfam" id="PF00196">
    <property type="entry name" value="GerE"/>
    <property type="match status" value="1"/>
</dbReference>
<dbReference type="AlphaFoldDB" id="A0A366E091"/>
<dbReference type="GO" id="GO:0006355">
    <property type="term" value="P:regulation of DNA-templated transcription"/>
    <property type="evidence" value="ECO:0007669"/>
    <property type="project" value="InterPro"/>
</dbReference>